<dbReference type="Proteomes" id="UP000663861">
    <property type="component" value="Unassembled WGS sequence"/>
</dbReference>
<dbReference type="GO" id="GO:0005634">
    <property type="term" value="C:nucleus"/>
    <property type="evidence" value="ECO:0007669"/>
    <property type="project" value="UniProtKB-SubCell"/>
</dbReference>
<dbReference type="GO" id="GO:0000981">
    <property type="term" value="F:DNA-binding transcription factor activity, RNA polymerase II-specific"/>
    <property type="evidence" value="ECO:0007669"/>
    <property type="project" value="InterPro"/>
</dbReference>
<dbReference type="GO" id="GO:0008270">
    <property type="term" value="F:zinc ion binding"/>
    <property type="evidence" value="ECO:0007669"/>
    <property type="project" value="InterPro"/>
</dbReference>
<dbReference type="PANTHER" id="PTHR37534:SF46">
    <property type="entry name" value="ZN(II)2CYS6 TRANSCRIPTION FACTOR (EUROFUNG)"/>
    <property type="match status" value="1"/>
</dbReference>
<dbReference type="CDD" id="cd00067">
    <property type="entry name" value="GAL4"/>
    <property type="match status" value="1"/>
</dbReference>
<comment type="subcellular location">
    <subcellularLocation>
        <location evidence="1">Nucleus</location>
    </subcellularLocation>
</comment>
<dbReference type="PANTHER" id="PTHR37534">
    <property type="entry name" value="TRANSCRIPTIONAL ACTIVATOR PROTEIN UGA3"/>
    <property type="match status" value="1"/>
</dbReference>
<evidence type="ECO:0000313" key="4">
    <source>
        <dbReference type="EMBL" id="CAE6524459.1"/>
    </source>
</evidence>
<evidence type="ECO:0000256" key="2">
    <source>
        <dbReference type="ARBA" id="ARBA00023242"/>
    </source>
</evidence>
<evidence type="ECO:0000259" key="3">
    <source>
        <dbReference type="Pfam" id="PF00172"/>
    </source>
</evidence>
<evidence type="ECO:0000313" key="5">
    <source>
        <dbReference type="Proteomes" id="UP000663861"/>
    </source>
</evidence>
<name>A0A8H3DJX3_9AGAM</name>
<sequence length="589" mass="67435">MSRKARPGPVGTSCLTCKRRLNFQLTSVWEPDDFLRHKKCDQRQPVCERCEVGQLECLGYSHNRRAPVLAGRPEDLSQYVPVAPKYDNAPTSILFRINEGEGLENQPIPEQSPKNIQVPSSFPGSFIPIDKDVREESINHMPQRGNASTLVSLRTRKVEDYLHHFATRPTFNDTDSPMTLLCKIVNSQTKLPYSPLDPLETFLNSQWLVEYIFAQADKIMEYWYFKPKNYKKKRFLEGTAHRLQTSILFRWTALVGLSAIQSFYAGDTSQDPQHNFWLGYIENSAKRELSRDLAPGEMQERRSDWVHIFLMKSTTVHGSKIYHMLRSVAPTFLQVVYSDPTLWPRGCNVTLVPLSNVLVSEVPGLAFFAFADCTCAMAFGLPQQVEYDTTIYSRPTHSPSYQWGHSTPAEFQLILAEVNACRDMSPSARNWKDIEQWLLTWQSRPDEHAFTESWMTIAWYAVQESWRLALLTYLYMAVCGTSSDDPRILSCIKQLLQVVGTVKERGSSSAHVSFFVQYLVAGICARSEAHRKVVRDKLLSPKETKLWILRAEDFVPVLDHLWHGAAAGGRPIKWSDYMRSRETILPIVI</sequence>
<feature type="domain" description="Zn(2)-C6 fungal-type" evidence="3">
    <location>
        <begin position="36"/>
        <end position="65"/>
    </location>
</feature>
<dbReference type="InterPro" id="IPR001138">
    <property type="entry name" value="Zn2Cys6_DnaBD"/>
</dbReference>
<gene>
    <name evidence="4" type="ORF">RDB_LOCUS161791</name>
</gene>
<protein>
    <recommendedName>
        <fullName evidence="3">Zn(2)-C6 fungal-type domain-containing protein</fullName>
    </recommendedName>
</protein>
<keyword evidence="2" id="KW-0539">Nucleus</keyword>
<dbReference type="OrthoDB" id="3648309at2759"/>
<organism evidence="4 5">
    <name type="scientific">Rhizoctonia solani</name>
    <dbReference type="NCBI Taxonomy" id="456999"/>
    <lineage>
        <taxon>Eukaryota</taxon>
        <taxon>Fungi</taxon>
        <taxon>Dikarya</taxon>
        <taxon>Basidiomycota</taxon>
        <taxon>Agaricomycotina</taxon>
        <taxon>Agaricomycetes</taxon>
        <taxon>Cantharellales</taxon>
        <taxon>Ceratobasidiaceae</taxon>
        <taxon>Rhizoctonia</taxon>
    </lineage>
</organism>
<comment type="caution">
    <text evidence="4">The sequence shown here is derived from an EMBL/GenBank/DDBJ whole genome shotgun (WGS) entry which is preliminary data.</text>
</comment>
<accession>A0A8H3DJX3</accession>
<dbReference type="Pfam" id="PF11951">
    <property type="entry name" value="Fungal_trans_2"/>
    <property type="match status" value="1"/>
</dbReference>
<dbReference type="Pfam" id="PF00172">
    <property type="entry name" value="Zn_clus"/>
    <property type="match status" value="1"/>
</dbReference>
<dbReference type="EMBL" id="CAJMWY010004225">
    <property type="protein sequence ID" value="CAE6524459.1"/>
    <property type="molecule type" value="Genomic_DNA"/>
</dbReference>
<dbReference type="AlphaFoldDB" id="A0A8H3DJX3"/>
<reference evidence="4" key="1">
    <citation type="submission" date="2021-01" db="EMBL/GenBank/DDBJ databases">
        <authorList>
            <person name="Kaushik A."/>
        </authorList>
    </citation>
    <scope>NUCLEOTIDE SEQUENCE</scope>
    <source>
        <strain evidence="4">AG4-RS23</strain>
    </source>
</reference>
<proteinExistence type="predicted"/>
<dbReference type="InterPro" id="IPR021858">
    <property type="entry name" value="Fun_TF"/>
</dbReference>
<evidence type="ECO:0000256" key="1">
    <source>
        <dbReference type="ARBA" id="ARBA00004123"/>
    </source>
</evidence>